<evidence type="ECO:0000256" key="1">
    <source>
        <dbReference type="SAM" id="MobiDB-lite"/>
    </source>
</evidence>
<dbReference type="InParanoid" id="A0A165N0N7"/>
<feature type="compositionally biased region" description="Low complexity" evidence="1">
    <location>
        <begin position="1"/>
        <end position="36"/>
    </location>
</feature>
<evidence type="ECO:0000313" key="3">
    <source>
        <dbReference type="EMBL" id="KZW00036.1"/>
    </source>
</evidence>
<dbReference type="EMBL" id="KV425904">
    <property type="protein sequence ID" value="KZW00036.1"/>
    <property type="molecule type" value="Genomic_DNA"/>
</dbReference>
<dbReference type="Gene3D" id="3.30.160.60">
    <property type="entry name" value="Classic Zinc Finger"/>
    <property type="match status" value="1"/>
</dbReference>
<dbReference type="AlphaFoldDB" id="A0A165N0N7"/>
<dbReference type="InterPro" id="IPR013087">
    <property type="entry name" value="Znf_C2H2_type"/>
</dbReference>
<accession>A0A165N0N7</accession>
<gene>
    <name evidence="3" type="ORF">EXIGLDRAFT_723186</name>
</gene>
<organism evidence="3 4">
    <name type="scientific">Exidia glandulosa HHB12029</name>
    <dbReference type="NCBI Taxonomy" id="1314781"/>
    <lineage>
        <taxon>Eukaryota</taxon>
        <taxon>Fungi</taxon>
        <taxon>Dikarya</taxon>
        <taxon>Basidiomycota</taxon>
        <taxon>Agaricomycotina</taxon>
        <taxon>Agaricomycetes</taxon>
        <taxon>Auriculariales</taxon>
        <taxon>Exidiaceae</taxon>
        <taxon>Exidia</taxon>
    </lineage>
</organism>
<feature type="region of interest" description="Disordered" evidence="1">
    <location>
        <begin position="1"/>
        <end position="48"/>
    </location>
</feature>
<keyword evidence="4" id="KW-1185">Reference proteome</keyword>
<proteinExistence type="predicted"/>
<dbReference type="OrthoDB" id="3246215at2759"/>
<reference evidence="3 4" key="1">
    <citation type="journal article" date="2016" name="Mol. Biol. Evol.">
        <title>Comparative Genomics of Early-Diverging Mushroom-Forming Fungi Provides Insights into the Origins of Lignocellulose Decay Capabilities.</title>
        <authorList>
            <person name="Nagy L.G."/>
            <person name="Riley R."/>
            <person name="Tritt A."/>
            <person name="Adam C."/>
            <person name="Daum C."/>
            <person name="Floudas D."/>
            <person name="Sun H."/>
            <person name="Yadav J.S."/>
            <person name="Pangilinan J."/>
            <person name="Larsson K.H."/>
            <person name="Matsuura K."/>
            <person name="Barry K."/>
            <person name="Labutti K."/>
            <person name="Kuo R."/>
            <person name="Ohm R.A."/>
            <person name="Bhattacharya S.S."/>
            <person name="Shirouzu T."/>
            <person name="Yoshinaga Y."/>
            <person name="Martin F.M."/>
            <person name="Grigoriev I.V."/>
            <person name="Hibbett D.S."/>
        </authorList>
    </citation>
    <scope>NUCLEOTIDE SEQUENCE [LARGE SCALE GENOMIC DNA]</scope>
    <source>
        <strain evidence="3 4">HHB12029</strain>
    </source>
</reference>
<dbReference type="PROSITE" id="PS00028">
    <property type="entry name" value="ZINC_FINGER_C2H2_1"/>
    <property type="match status" value="1"/>
</dbReference>
<name>A0A165N0N7_EXIGL</name>
<protein>
    <recommendedName>
        <fullName evidence="2">C2H2-type domain-containing protein</fullName>
    </recommendedName>
</protein>
<evidence type="ECO:0000259" key="2">
    <source>
        <dbReference type="PROSITE" id="PS00028"/>
    </source>
</evidence>
<feature type="domain" description="C2H2-type" evidence="2">
    <location>
        <begin position="80"/>
        <end position="101"/>
    </location>
</feature>
<evidence type="ECO:0000313" key="4">
    <source>
        <dbReference type="Proteomes" id="UP000077266"/>
    </source>
</evidence>
<dbReference type="Proteomes" id="UP000077266">
    <property type="component" value="Unassembled WGS sequence"/>
</dbReference>
<sequence>MSSHGQQGQQNASSSSSGYFYGSSSTGQQQQQQQQSQPPPGGQQPEPEWRCLKCGQYISSVRAEAEAHNRACNGRCIWVCKICRAEFEDSAVAEQHIYNSHWSTMRYSANSGGIHGAQSSWHSG</sequence>